<feature type="compositionally biased region" description="Acidic residues" evidence="1">
    <location>
        <begin position="271"/>
        <end position="285"/>
    </location>
</feature>
<dbReference type="AlphaFoldDB" id="A0A9N9RN05"/>
<keyword evidence="3" id="KW-1185">Reference proteome</keyword>
<evidence type="ECO:0000313" key="3">
    <source>
        <dbReference type="Proteomes" id="UP001153620"/>
    </source>
</evidence>
<organism evidence="2 3">
    <name type="scientific">Chironomus riparius</name>
    <dbReference type="NCBI Taxonomy" id="315576"/>
    <lineage>
        <taxon>Eukaryota</taxon>
        <taxon>Metazoa</taxon>
        <taxon>Ecdysozoa</taxon>
        <taxon>Arthropoda</taxon>
        <taxon>Hexapoda</taxon>
        <taxon>Insecta</taxon>
        <taxon>Pterygota</taxon>
        <taxon>Neoptera</taxon>
        <taxon>Endopterygota</taxon>
        <taxon>Diptera</taxon>
        <taxon>Nematocera</taxon>
        <taxon>Chironomoidea</taxon>
        <taxon>Chironomidae</taxon>
        <taxon>Chironominae</taxon>
        <taxon>Chironomus</taxon>
    </lineage>
</organism>
<accession>A0A9N9RN05</accession>
<dbReference type="GO" id="GO:0036064">
    <property type="term" value="C:ciliary basal body"/>
    <property type="evidence" value="ECO:0007669"/>
    <property type="project" value="TreeGrafter"/>
</dbReference>
<reference evidence="2" key="1">
    <citation type="submission" date="2022-01" db="EMBL/GenBank/DDBJ databases">
        <authorList>
            <person name="King R."/>
        </authorList>
    </citation>
    <scope>NUCLEOTIDE SEQUENCE</scope>
</reference>
<dbReference type="PANTHER" id="PTHR21223:SF2">
    <property type="entry name" value="CBY1-INTERACTING BAR DOMAIN-CONTAINING PROTEIN HOMOLOG"/>
    <property type="match status" value="1"/>
</dbReference>
<dbReference type="Proteomes" id="UP001153620">
    <property type="component" value="Chromosome 1"/>
</dbReference>
<evidence type="ECO:0000256" key="1">
    <source>
        <dbReference type="SAM" id="MobiDB-lite"/>
    </source>
</evidence>
<reference evidence="2" key="2">
    <citation type="submission" date="2022-10" db="EMBL/GenBank/DDBJ databases">
        <authorList>
            <consortium name="ENA_rothamsted_submissions"/>
            <consortium name="culmorum"/>
            <person name="King R."/>
        </authorList>
    </citation>
    <scope>NUCLEOTIDE SEQUENCE</scope>
</reference>
<evidence type="ECO:0000313" key="2">
    <source>
        <dbReference type="EMBL" id="CAG9799286.1"/>
    </source>
</evidence>
<dbReference type="PANTHER" id="PTHR21223">
    <property type="entry name" value="CBY1-INTERACTING BAR DOMAIN-CONTAINING PROTEIN HOMOLOG"/>
    <property type="match status" value="1"/>
</dbReference>
<dbReference type="EMBL" id="OU895877">
    <property type="protein sequence ID" value="CAG9799286.1"/>
    <property type="molecule type" value="Genomic_DNA"/>
</dbReference>
<protein>
    <submittedName>
        <fullName evidence="2">Uncharacterized protein</fullName>
    </submittedName>
</protein>
<proteinExistence type="predicted"/>
<dbReference type="Pfam" id="PF06730">
    <property type="entry name" value="FAM92"/>
    <property type="match status" value="1"/>
</dbReference>
<dbReference type="GO" id="GO:0035869">
    <property type="term" value="C:ciliary transition zone"/>
    <property type="evidence" value="ECO:0007669"/>
    <property type="project" value="TreeGrafter"/>
</dbReference>
<gene>
    <name evidence="2" type="ORF">CHIRRI_LOCUS2255</name>
</gene>
<dbReference type="OrthoDB" id="60621at2759"/>
<name>A0A9N9RN05_9DIPT</name>
<dbReference type="InterPro" id="IPR009602">
    <property type="entry name" value="CBAR/FAM92"/>
</dbReference>
<sequence>MLKKENKICNKIDEIANKFKFISSNENFDESFGKMFENMCNTMVHLADIKTIKIARFEERLLPDLMQSETICKKTRDDAKTLIALRDFELNKRSQINFNKKSKKNILTENEAMLSNIQVSKVLKEILSISEKFEVQKFDDFKQFFLNFILIEMKYFASGIEILTSAFVDISNIDERSEQFIFEMKGFNKLFKKHVEQDSLHRFKTPFMRALSRFSHSSSNIDMIGKDENKHKKINASKSLMSLNNLESKNANSRKHFTPDLSTVEKASTTDDTDIDDSSDMEPTDTENVKNIPQN</sequence>
<dbReference type="GO" id="GO:0060271">
    <property type="term" value="P:cilium assembly"/>
    <property type="evidence" value="ECO:0007669"/>
    <property type="project" value="TreeGrafter"/>
</dbReference>
<feature type="region of interest" description="Disordered" evidence="1">
    <location>
        <begin position="251"/>
        <end position="295"/>
    </location>
</feature>